<dbReference type="EMBL" id="UOEI01000021">
    <property type="protein sequence ID" value="VAV89627.1"/>
    <property type="molecule type" value="Genomic_DNA"/>
</dbReference>
<reference evidence="2" key="1">
    <citation type="submission" date="2018-06" db="EMBL/GenBank/DDBJ databases">
        <authorList>
            <person name="Zhirakovskaya E."/>
        </authorList>
    </citation>
    <scope>NUCLEOTIDE SEQUENCE</scope>
</reference>
<evidence type="ECO:0000259" key="1">
    <source>
        <dbReference type="Pfam" id="PF00144"/>
    </source>
</evidence>
<evidence type="ECO:0000313" key="2">
    <source>
        <dbReference type="EMBL" id="VAV89627.1"/>
    </source>
</evidence>
<accession>A0A3B0RDB3</accession>
<proteinExistence type="predicted"/>
<dbReference type="InterPro" id="IPR012338">
    <property type="entry name" value="Beta-lactam/transpept-like"/>
</dbReference>
<name>A0A3B0RDB3_9ZZZZ</name>
<dbReference type="InterPro" id="IPR052907">
    <property type="entry name" value="Beta-lactamase/esterase"/>
</dbReference>
<feature type="domain" description="Beta-lactamase-related" evidence="1">
    <location>
        <begin position="20"/>
        <end position="385"/>
    </location>
</feature>
<dbReference type="PANTHER" id="PTHR43319:SF3">
    <property type="entry name" value="BETA-LACTAMASE-RELATED DOMAIN-CONTAINING PROTEIN"/>
    <property type="match status" value="1"/>
</dbReference>
<dbReference type="AlphaFoldDB" id="A0A3B0RDB3"/>
<dbReference type="SUPFAM" id="SSF56601">
    <property type="entry name" value="beta-lactamase/transpeptidase-like"/>
    <property type="match status" value="1"/>
</dbReference>
<sequence length="399" mass="43679">MAEIHGNVSQGFESVRDAFQTNFDDGLEVGAACTVYHRGEKVVDLWGGLRDPKTDDPWLEDTLVLVFSTTKGMSCLALAVVHSRGLFEYDEKVASYWPEFARGGKENITVRQLLAHQAGVCAIDEPMDLDLLGDPDRVADAIAKQEPLWEPGTAHGYHTISLGWYESELLRRVDPQHRTVGRFFADEVAGPLDLEFYIGLPDDVPDARIAAIQAKWYRTRMMFNLSKLPSKFVKDFLNPKTITARTFANPKVLGSPVRYNERAMRSIELPASNGIGQVRSIAKAYGAFASGGKELGISPETMGELRAPAVAPPNGTMDLVLHMDTSYSLGFSKPSVANDFGSSPAAFGTPGAGGSFGFADPDLELGFAYAMNRLDFYLPTDPRERRLSEAAIESAKAYV</sequence>
<dbReference type="PANTHER" id="PTHR43319">
    <property type="entry name" value="BETA-LACTAMASE-RELATED"/>
    <property type="match status" value="1"/>
</dbReference>
<dbReference type="InterPro" id="IPR001466">
    <property type="entry name" value="Beta-lactam-related"/>
</dbReference>
<dbReference type="Gene3D" id="3.40.710.10">
    <property type="entry name" value="DD-peptidase/beta-lactamase superfamily"/>
    <property type="match status" value="1"/>
</dbReference>
<organism evidence="2">
    <name type="scientific">hydrothermal vent metagenome</name>
    <dbReference type="NCBI Taxonomy" id="652676"/>
    <lineage>
        <taxon>unclassified sequences</taxon>
        <taxon>metagenomes</taxon>
        <taxon>ecological metagenomes</taxon>
    </lineage>
</organism>
<dbReference type="Pfam" id="PF00144">
    <property type="entry name" value="Beta-lactamase"/>
    <property type="match status" value="1"/>
</dbReference>
<protein>
    <submittedName>
        <fullName evidence="2">Esterase</fullName>
    </submittedName>
</protein>
<gene>
    <name evidence="2" type="ORF">MNBD_ACTINO01-2041</name>
</gene>